<feature type="compositionally biased region" description="Low complexity" evidence="8">
    <location>
        <begin position="902"/>
        <end position="914"/>
    </location>
</feature>
<feature type="compositionally biased region" description="Polar residues" evidence="8">
    <location>
        <begin position="558"/>
        <end position="573"/>
    </location>
</feature>
<evidence type="ECO:0000256" key="7">
    <source>
        <dbReference type="ARBA" id="ARBA00022807"/>
    </source>
</evidence>
<sequence length="1066" mass="117113">MTGGQFCRLISPLWTAAAACVMVTVLYFLLLTTIPISEWKSMPSGPPFFDPSRTCQGLTIVPRATVLCRSQVLYGMPIASAPRPMASSTTAAAAVTVTVTVTPAVTLSSSCPHVHFHPSSVTIDELIVPSLALTIIVSAISFHLFWHKKCQFAFIDRVMGALNHTHLQVYSTPSSCWAGARSLESAILSTALKRILHKMYNLFAVTPTSDSSTAPPLLRPAHFANVFSTDSEHKGKIGKEEERSINIILERLRSHGIATIVESNARYALRANGGDVDKALSLLILLQETYDGMVRPYDPHRRLVGAINRESVTCYLDALLFAMFMRLDSFEAMLYDSLEDPNKKRLAGMLRLWVNMMRTGKIITTDITKDLQEVLASCGWTQAAKLLQQDPSEAFTFITDQLQLPLLTLKMDLYHTGKADLADDHKFVNERLLEVAVLEQPREGKAFVTLEDCLEQYFNNRIEVMRYLENQRQNSFKATGSMDSSYTSQFEKEVGVHIEVLEVAGTPLVQTPISDEAMFPLKVKDPVLARLRPEAGRKRQDSIFSQRRSELVGVDPGASQTPTSDSRPSLKASSKTEVLMPAWQFFKLLPWYTDHMPTSDAQVAAHFATKRPVLGICLKRYSFNTSGQATKLDTHIDIPLEIQVPNFLSDEQLQDDIDSGSIPVGGNFRLLLQSVVCHRGVSVHSGHYVALCRGTPTVEQRHRQHQAQARSESSSLSEDHDELPDPWVRFDDLAKERVTVIDIHEALKKETPYLLFYQVQPIGEDGKEIHDLPSYAEATSRAQSDVGLSAELEKADRAEFIENAPNQDTNNTPDAVRARSMQGGNSIGGSRNSWNSAEFSESYIVQPGASKRSSRALSEPELMTRGDPPTSNNSSSTKNGYCHSNGAGNSFLAIASRLGNAGSKSRASKSSGAAQGPRPASSGSFEEKDSKFTFNVARLTQKLGRSPDKDVTGPVLLPPTPSQSSFPTTQLDGVDAPANGSHTELAPSSSDHTGILADRPSLTLPRLETSEIKSARRPSSAAFTALPAVTSSGSTSHEAAQQKRHEKAQKRDRQGRSQEDRDCTVM</sequence>
<dbReference type="InterPro" id="IPR001394">
    <property type="entry name" value="Peptidase_C19_UCH"/>
</dbReference>
<evidence type="ECO:0000256" key="9">
    <source>
        <dbReference type="SAM" id="Phobius"/>
    </source>
</evidence>
<evidence type="ECO:0000259" key="10">
    <source>
        <dbReference type="PROSITE" id="PS50235"/>
    </source>
</evidence>
<feature type="domain" description="USP" evidence="10">
    <location>
        <begin position="304"/>
        <end position="760"/>
    </location>
</feature>
<feature type="transmembrane region" description="Helical" evidence="9">
    <location>
        <begin position="12"/>
        <end position="34"/>
    </location>
</feature>
<evidence type="ECO:0000313" key="11">
    <source>
        <dbReference type="Proteomes" id="UP000504637"/>
    </source>
</evidence>
<feature type="region of interest" description="Disordered" evidence="8">
    <location>
        <begin position="846"/>
        <end position="882"/>
    </location>
</feature>
<keyword evidence="6" id="KW-0378">Hydrolase</keyword>
<dbReference type="PANTHER" id="PTHR24006">
    <property type="entry name" value="UBIQUITIN CARBOXYL-TERMINAL HYDROLASE"/>
    <property type="match status" value="1"/>
</dbReference>
<dbReference type="GO" id="GO:0005829">
    <property type="term" value="C:cytosol"/>
    <property type="evidence" value="ECO:0007669"/>
    <property type="project" value="TreeGrafter"/>
</dbReference>
<evidence type="ECO:0000256" key="6">
    <source>
        <dbReference type="ARBA" id="ARBA00022801"/>
    </source>
</evidence>
<dbReference type="InterPro" id="IPR038765">
    <property type="entry name" value="Papain-like_cys_pep_sf"/>
</dbReference>
<dbReference type="InterPro" id="IPR050164">
    <property type="entry name" value="Peptidase_C19"/>
</dbReference>
<dbReference type="Gene3D" id="3.90.70.10">
    <property type="entry name" value="Cysteine proteinases"/>
    <property type="match status" value="2"/>
</dbReference>
<feature type="compositionally biased region" description="Polar residues" evidence="8">
    <location>
        <begin position="804"/>
        <end position="813"/>
    </location>
</feature>
<reference evidence="12" key="1">
    <citation type="submission" date="2020-01" db="EMBL/GenBank/DDBJ databases">
        <authorList>
            <consortium name="DOE Joint Genome Institute"/>
            <person name="Haridas S."/>
            <person name="Albert R."/>
            <person name="Binder M."/>
            <person name="Bloem J."/>
            <person name="Labutti K."/>
            <person name="Salamov A."/>
            <person name="Andreopoulos B."/>
            <person name="Baker S.E."/>
            <person name="Barry K."/>
            <person name="Bills G."/>
            <person name="Bluhm B.H."/>
            <person name="Cannon C."/>
            <person name="Castanera R."/>
            <person name="Culley D.E."/>
            <person name="Daum C."/>
            <person name="Ezra D."/>
            <person name="Gonzalez J.B."/>
            <person name="Henrissat B."/>
            <person name="Kuo A."/>
            <person name="Liang C."/>
            <person name="Lipzen A."/>
            <person name="Lutzoni F."/>
            <person name="Magnuson J."/>
            <person name="Mondo S."/>
            <person name="Nolan M."/>
            <person name="Ohm R."/>
            <person name="Pangilinan J."/>
            <person name="Park H.-J."/>
            <person name="Ramirez L."/>
            <person name="Alfaro M."/>
            <person name="Sun H."/>
            <person name="Tritt A."/>
            <person name="Yoshinaga Y."/>
            <person name="Zwiers L.-H."/>
            <person name="Turgeon B.G."/>
            <person name="Goodwin S.B."/>
            <person name="Spatafora J.W."/>
            <person name="Crous P.W."/>
            <person name="Grigoriev I.V."/>
        </authorList>
    </citation>
    <scope>NUCLEOTIDE SEQUENCE</scope>
    <source>
        <strain evidence="12">CBS 342.82</strain>
    </source>
</reference>
<dbReference type="GO" id="GO:0006508">
    <property type="term" value="P:proteolysis"/>
    <property type="evidence" value="ECO:0007669"/>
    <property type="project" value="UniProtKB-KW"/>
</dbReference>
<accession>A0A6J3M4N3</accession>
<keyword evidence="9" id="KW-1133">Transmembrane helix</keyword>
<name>A0A6J3M4N3_9PEZI</name>
<reference evidence="12" key="3">
    <citation type="submission" date="2025-08" db="UniProtKB">
        <authorList>
            <consortium name="RefSeq"/>
        </authorList>
    </citation>
    <scope>IDENTIFICATION</scope>
    <source>
        <strain evidence="12">CBS 342.82</strain>
    </source>
</reference>
<feature type="region of interest" description="Disordered" evidence="8">
    <location>
        <begin position="941"/>
        <end position="1066"/>
    </location>
</feature>
<dbReference type="EC" id="3.4.19.12" evidence="3"/>
<dbReference type="Pfam" id="PF00443">
    <property type="entry name" value="UCH"/>
    <property type="match status" value="1"/>
</dbReference>
<comment type="similarity">
    <text evidence="2">Belongs to the peptidase C19 family.</text>
</comment>
<feature type="compositionally biased region" description="Low complexity" evidence="8">
    <location>
        <begin position="868"/>
        <end position="877"/>
    </location>
</feature>
<comment type="catalytic activity">
    <reaction evidence="1">
        <text>Thiol-dependent hydrolysis of ester, thioester, amide, peptide and isopeptide bonds formed by the C-terminal Gly of ubiquitin (a 76-residue protein attached to proteins as an intracellular targeting signal).</text>
        <dbReference type="EC" id="3.4.19.12"/>
    </reaction>
</comment>
<dbReference type="InterPro" id="IPR028889">
    <property type="entry name" value="USP"/>
</dbReference>
<dbReference type="OrthoDB" id="6287070at2759"/>
<dbReference type="GeneID" id="54360954"/>
<evidence type="ECO:0000313" key="12">
    <source>
        <dbReference type="RefSeq" id="XP_033460026.1"/>
    </source>
</evidence>
<dbReference type="GO" id="GO:0005634">
    <property type="term" value="C:nucleus"/>
    <property type="evidence" value="ECO:0007669"/>
    <property type="project" value="UniProtKB-SubCell"/>
</dbReference>
<feature type="compositionally biased region" description="Polar residues" evidence="8">
    <location>
        <begin position="822"/>
        <end position="833"/>
    </location>
</feature>
<feature type="region of interest" description="Disordered" evidence="8">
    <location>
        <begin position="538"/>
        <end position="573"/>
    </location>
</feature>
<dbReference type="SUPFAM" id="SSF54001">
    <property type="entry name" value="Cysteine proteinases"/>
    <property type="match status" value="1"/>
</dbReference>
<dbReference type="Proteomes" id="UP000504637">
    <property type="component" value="Unplaced"/>
</dbReference>
<dbReference type="PANTHER" id="PTHR24006:SF722">
    <property type="entry name" value="UBIQUITIN CARBOXYL-TERMINAL HYDROLASE 48"/>
    <property type="match status" value="1"/>
</dbReference>
<feature type="region of interest" description="Disordered" evidence="8">
    <location>
        <begin position="699"/>
        <end position="723"/>
    </location>
</feature>
<evidence type="ECO:0000256" key="1">
    <source>
        <dbReference type="ARBA" id="ARBA00000707"/>
    </source>
</evidence>
<organism evidence="12">
    <name type="scientific">Dissoconium aciculare CBS 342.82</name>
    <dbReference type="NCBI Taxonomy" id="1314786"/>
    <lineage>
        <taxon>Eukaryota</taxon>
        <taxon>Fungi</taxon>
        <taxon>Dikarya</taxon>
        <taxon>Ascomycota</taxon>
        <taxon>Pezizomycotina</taxon>
        <taxon>Dothideomycetes</taxon>
        <taxon>Dothideomycetidae</taxon>
        <taxon>Mycosphaerellales</taxon>
        <taxon>Dissoconiaceae</taxon>
        <taxon>Dissoconium</taxon>
    </lineage>
</organism>
<dbReference type="RefSeq" id="XP_033460026.1">
    <property type="nucleotide sequence ID" value="XM_033603154.1"/>
</dbReference>
<feature type="compositionally biased region" description="Basic and acidic residues" evidence="8">
    <location>
        <begin position="1049"/>
        <end position="1066"/>
    </location>
</feature>
<reference evidence="12" key="2">
    <citation type="submission" date="2020-04" db="EMBL/GenBank/DDBJ databases">
        <authorList>
            <consortium name="NCBI Genome Project"/>
        </authorList>
    </citation>
    <scope>NUCLEOTIDE SEQUENCE</scope>
    <source>
        <strain evidence="12">CBS 342.82</strain>
    </source>
</reference>
<keyword evidence="9" id="KW-0812">Transmembrane</keyword>
<protein>
    <recommendedName>
        <fullName evidence="3">ubiquitinyl hydrolase 1</fullName>
        <ecNumber evidence="3">3.4.19.12</ecNumber>
    </recommendedName>
</protein>
<feature type="region of interest" description="Disordered" evidence="8">
    <location>
        <begin position="902"/>
        <end position="927"/>
    </location>
</feature>
<keyword evidence="5" id="KW-0833">Ubl conjugation pathway</keyword>
<feature type="compositionally biased region" description="Low complexity" evidence="8">
    <location>
        <begin position="962"/>
        <end position="971"/>
    </location>
</feature>
<evidence type="ECO:0000256" key="8">
    <source>
        <dbReference type="SAM" id="MobiDB-lite"/>
    </source>
</evidence>
<feature type="compositionally biased region" description="Polar residues" evidence="8">
    <location>
        <begin position="980"/>
        <end position="992"/>
    </location>
</feature>
<evidence type="ECO:0000256" key="5">
    <source>
        <dbReference type="ARBA" id="ARBA00022786"/>
    </source>
</evidence>
<feature type="region of interest" description="Disordered" evidence="8">
    <location>
        <begin position="802"/>
        <end position="833"/>
    </location>
</feature>
<keyword evidence="7" id="KW-0788">Thiol protease</keyword>
<dbReference type="GO" id="GO:0004843">
    <property type="term" value="F:cysteine-type deubiquitinase activity"/>
    <property type="evidence" value="ECO:0007669"/>
    <property type="project" value="UniProtKB-EC"/>
</dbReference>
<dbReference type="AlphaFoldDB" id="A0A6J3M4N3"/>
<keyword evidence="4" id="KW-0645">Protease</keyword>
<dbReference type="PROSITE" id="PS50235">
    <property type="entry name" value="USP_3"/>
    <property type="match status" value="1"/>
</dbReference>
<feature type="compositionally biased region" description="Polar residues" evidence="8">
    <location>
        <begin position="1029"/>
        <end position="1039"/>
    </location>
</feature>
<evidence type="ECO:0000256" key="2">
    <source>
        <dbReference type="ARBA" id="ARBA00009085"/>
    </source>
</evidence>
<dbReference type="GO" id="GO:0016579">
    <property type="term" value="P:protein deubiquitination"/>
    <property type="evidence" value="ECO:0007669"/>
    <property type="project" value="InterPro"/>
</dbReference>
<evidence type="ECO:0000256" key="3">
    <source>
        <dbReference type="ARBA" id="ARBA00012759"/>
    </source>
</evidence>
<gene>
    <name evidence="12" type="ORF">K489DRAFT_370589</name>
</gene>
<feature type="compositionally biased region" description="Low complexity" evidence="8">
    <location>
        <begin position="706"/>
        <end position="716"/>
    </location>
</feature>
<evidence type="ECO:0000256" key="4">
    <source>
        <dbReference type="ARBA" id="ARBA00022670"/>
    </source>
</evidence>
<proteinExistence type="inferred from homology"/>
<keyword evidence="9" id="KW-0472">Membrane</keyword>
<keyword evidence="11" id="KW-1185">Reference proteome</keyword>